<evidence type="ECO:0000256" key="2">
    <source>
        <dbReference type="ARBA" id="ARBA00022475"/>
    </source>
</evidence>
<keyword evidence="2" id="KW-1003">Cell membrane</keyword>
<feature type="transmembrane region" description="Helical" evidence="8">
    <location>
        <begin position="320"/>
        <end position="340"/>
    </location>
</feature>
<dbReference type="EMBL" id="PFQF01000037">
    <property type="protein sequence ID" value="PJA20139.1"/>
    <property type="molecule type" value="Genomic_DNA"/>
</dbReference>
<feature type="transmembrane region" description="Helical" evidence="8">
    <location>
        <begin position="371"/>
        <end position="386"/>
    </location>
</feature>
<keyword evidence="4" id="KW-0808">Transferase</keyword>
<evidence type="ECO:0000256" key="6">
    <source>
        <dbReference type="ARBA" id="ARBA00022989"/>
    </source>
</evidence>
<feature type="domain" description="Glycosyltransferase RgtA/B/C/D-like" evidence="9">
    <location>
        <begin position="77"/>
        <end position="234"/>
    </location>
</feature>
<feature type="transmembrane region" description="Helical" evidence="8">
    <location>
        <begin position="179"/>
        <end position="206"/>
    </location>
</feature>
<dbReference type="AlphaFoldDB" id="A0A2M7W3M4"/>
<dbReference type="GO" id="GO:0016763">
    <property type="term" value="F:pentosyltransferase activity"/>
    <property type="evidence" value="ECO:0007669"/>
    <property type="project" value="TreeGrafter"/>
</dbReference>
<evidence type="ECO:0000313" key="11">
    <source>
        <dbReference type="Proteomes" id="UP000230137"/>
    </source>
</evidence>
<reference evidence="11" key="1">
    <citation type="submission" date="2017-09" db="EMBL/GenBank/DDBJ databases">
        <title>Depth-based differentiation of microbial function through sediment-hosted aquifers and enrichment of novel symbionts in the deep terrestrial subsurface.</title>
        <authorList>
            <person name="Probst A.J."/>
            <person name="Ladd B."/>
            <person name="Jarett J.K."/>
            <person name="Geller-Mcgrath D.E."/>
            <person name="Sieber C.M.K."/>
            <person name="Emerson J.B."/>
            <person name="Anantharaman K."/>
            <person name="Thomas B.C."/>
            <person name="Malmstrom R."/>
            <person name="Stieglmeier M."/>
            <person name="Klingl A."/>
            <person name="Woyke T."/>
            <person name="Ryan C.M."/>
            <person name="Banfield J.F."/>
        </authorList>
    </citation>
    <scope>NUCLEOTIDE SEQUENCE [LARGE SCALE GENOMIC DNA]</scope>
</reference>
<feature type="transmembrane region" description="Helical" evidence="8">
    <location>
        <begin position="218"/>
        <end position="235"/>
    </location>
</feature>
<feature type="transmembrane region" description="Helical" evidence="8">
    <location>
        <begin position="12"/>
        <end position="30"/>
    </location>
</feature>
<evidence type="ECO:0000259" key="9">
    <source>
        <dbReference type="Pfam" id="PF13231"/>
    </source>
</evidence>
<evidence type="ECO:0000256" key="5">
    <source>
        <dbReference type="ARBA" id="ARBA00022692"/>
    </source>
</evidence>
<feature type="transmembrane region" description="Helical" evidence="8">
    <location>
        <begin position="122"/>
        <end position="139"/>
    </location>
</feature>
<evidence type="ECO:0000256" key="7">
    <source>
        <dbReference type="ARBA" id="ARBA00023136"/>
    </source>
</evidence>
<feature type="transmembrane region" description="Helical" evidence="8">
    <location>
        <begin position="346"/>
        <end position="366"/>
    </location>
</feature>
<evidence type="ECO:0000256" key="8">
    <source>
        <dbReference type="SAM" id="Phobius"/>
    </source>
</evidence>
<dbReference type="Proteomes" id="UP000230137">
    <property type="component" value="Unassembled WGS sequence"/>
</dbReference>
<dbReference type="Pfam" id="PF13231">
    <property type="entry name" value="PMT_2"/>
    <property type="match status" value="1"/>
</dbReference>
<evidence type="ECO:0000313" key="10">
    <source>
        <dbReference type="EMBL" id="PJA20139.1"/>
    </source>
</evidence>
<keyword evidence="3" id="KW-0328">Glycosyltransferase</keyword>
<comment type="caution">
    <text evidence="10">The sequence shown here is derived from an EMBL/GenBank/DDBJ whole genome shotgun (WGS) entry which is preliminary data.</text>
</comment>
<name>A0A2M7W3M4_9BACT</name>
<organism evidence="10 11">
    <name type="scientific">Candidatus Berkelbacteria bacterium CG_4_10_14_0_2_um_filter_35_9_33_12</name>
    <dbReference type="NCBI Taxonomy" id="1974499"/>
    <lineage>
        <taxon>Bacteria</taxon>
        <taxon>Candidatus Berkelbacteria</taxon>
    </lineage>
</organism>
<dbReference type="InterPro" id="IPR050297">
    <property type="entry name" value="LipidA_mod_glycosyltrf_83"/>
</dbReference>
<comment type="subcellular location">
    <subcellularLocation>
        <location evidence="1">Cell membrane</location>
        <topology evidence="1">Multi-pass membrane protein</topology>
    </subcellularLocation>
</comment>
<proteinExistence type="predicted"/>
<protein>
    <recommendedName>
        <fullName evidence="9">Glycosyltransferase RgtA/B/C/D-like domain-containing protein</fullName>
    </recommendedName>
</protein>
<keyword evidence="5 8" id="KW-0812">Transmembrane</keyword>
<dbReference type="PANTHER" id="PTHR33908:SF11">
    <property type="entry name" value="MEMBRANE PROTEIN"/>
    <property type="match status" value="1"/>
</dbReference>
<feature type="transmembrane region" description="Helical" evidence="8">
    <location>
        <begin position="73"/>
        <end position="90"/>
    </location>
</feature>
<dbReference type="GO" id="GO:0009103">
    <property type="term" value="P:lipopolysaccharide biosynthetic process"/>
    <property type="evidence" value="ECO:0007669"/>
    <property type="project" value="UniProtKB-ARBA"/>
</dbReference>
<feature type="non-terminal residue" evidence="10">
    <location>
        <position position="473"/>
    </location>
</feature>
<dbReference type="PANTHER" id="PTHR33908">
    <property type="entry name" value="MANNOSYLTRANSFERASE YKCB-RELATED"/>
    <property type="match status" value="1"/>
</dbReference>
<evidence type="ECO:0000256" key="3">
    <source>
        <dbReference type="ARBA" id="ARBA00022676"/>
    </source>
</evidence>
<evidence type="ECO:0000256" key="1">
    <source>
        <dbReference type="ARBA" id="ARBA00004651"/>
    </source>
</evidence>
<dbReference type="InterPro" id="IPR038731">
    <property type="entry name" value="RgtA/B/C-like"/>
</dbReference>
<keyword evidence="7 8" id="KW-0472">Membrane</keyword>
<feature type="transmembrane region" description="Helical" evidence="8">
    <location>
        <begin position="293"/>
        <end position="313"/>
    </location>
</feature>
<evidence type="ECO:0000256" key="4">
    <source>
        <dbReference type="ARBA" id="ARBA00022679"/>
    </source>
</evidence>
<accession>A0A2M7W3M4</accession>
<gene>
    <name evidence="10" type="ORF">COX60_02545</name>
</gene>
<keyword evidence="6 8" id="KW-1133">Transmembrane helix</keyword>
<sequence>MKKFQKKQLLHWQNIVITVIVLGSAFLMFYKVDMTAIVGFDQGNHLNPVADSIRNKNILFQGPAALEKGGYKAYLGPFYYYLLAIPLLLTDLNALSASYFSGILALISVVYSYYLVKKIFDSSAKGIIVAFILAFTYKFTAMGRGFTNPFYLLPFLLMLMDSVWTISQNKKVHWGWWAFFGFSLSATLQIHSSSFLLILPIFIYLFWKKSYYQGIKNWLIALAIFLALYSPYIFYQATHDLADIRQYYGALVKAEDPSTVENLGLMASVERVTTSLDVSMQSFIRWGNGERKLSITIGWVIALITTIIFTFFGRKKLKDWYLFSTLWVLLFLVSSGLFRFPLWDYYFIAIYPMLFITLADILGYLISKTKIWGTVVLIIVGGYYIYSNSQPIFNEIHQGEIRATHDPVQPSDLLYIDLRNLANYIVEDAQGQPVQINVCYKYFYPGCFSYQPAYDFLFKWNKKLDWRDSADII</sequence>
<feature type="transmembrane region" description="Helical" evidence="8">
    <location>
        <begin position="97"/>
        <end position="116"/>
    </location>
</feature>
<dbReference type="GO" id="GO:0005886">
    <property type="term" value="C:plasma membrane"/>
    <property type="evidence" value="ECO:0007669"/>
    <property type="project" value="UniProtKB-SubCell"/>
</dbReference>
<feature type="transmembrane region" description="Helical" evidence="8">
    <location>
        <begin position="151"/>
        <end position="167"/>
    </location>
</feature>